<dbReference type="GO" id="GO:0016579">
    <property type="term" value="P:protein deubiquitination"/>
    <property type="evidence" value="ECO:0007669"/>
    <property type="project" value="InterPro"/>
</dbReference>
<feature type="domain" description="Rhodanese" evidence="3">
    <location>
        <begin position="443"/>
        <end position="569"/>
    </location>
</feature>
<feature type="compositionally biased region" description="Polar residues" evidence="2">
    <location>
        <begin position="215"/>
        <end position="225"/>
    </location>
</feature>
<feature type="region of interest" description="Disordered" evidence="2">
    <location>
        <begin position="266"/>
        <end position="365"/>
    </location>
</feature>
<dbReference type="Gene3D" id="3.40.250.10">
    <property type="entry name" value="Rhodanese-like domain"/>
    <property type="match status" value="1"/>
</dbReference>
<gene>
    <name evidence="5" type="ORF">BP5553_04413</name>
</gene>
<name>A0A370TN72_9HELO</name>
<comment type="caution">
    <text evidence="5">The sequence shown here is derived from an EMBL/GenBank/DDBJ whole genome shotgun (WGS) entry which is preliminary data.</text>
</comment>
<evidence type="ECO:0000259" key="4">
    <source>
        <dbReference type="PROSITE" id="PS50235"/>
    </source>
</evidence>
<evidence type="ECO:0000313" key="6">
    <source>
        <dbReference type="Proteomes" id="UP000254866"/>
    </source>
</evidence>
<sequence length="1103" mass="121368">MSPAALGDPHIRTASVNAAGPVSTENGNGSGNGKGLKTNGLDGARGSNRVFPHLDDLVSVKPDIHINQPMRTILQTGELLAKAADTHLDFRRPDIALQEYIKAYIVTVEIIPRHKDYPSLQSDRGELHRMYLGLTKRINTQHDKFGEVKELIKENNSRSRVTPTTRKAVSEFGVGETHNAVGKGHTRAQSTKASVISGPSNWPQHPKQDDIQKGPDSTNMSSNGAQPRKKPVVQPKPEALHGKVIHPPVSNTETDLAARFARLRSFDTNTSTQDPRIRTQPIAITDSPGANKESPTPSPTRNPTTIARLSGPRGMPSVPKTAPRPTKIPLDTQIPGMPRAPDAIYSPSRNTDTSATTNLPSSIPRGASYLGNGRMSSAPPISTVGPTPAAVEPQQDYFAPVHSVDGRDAAQPKKRQDIFIPDSVYISAEDLYRFQGLGSGHLGILLVDLRSREQFNSGHIMSQSVICVEPITLKRGMSGDDLADSMIVAPDSEQVLFEKRNEFDIIVFYNQSSSVVHPFNSTGDDTDNSLHNFTAAVYDFGYEKRLKRRPMLLVGGLDSWVDLMGQNSLEVTSSEIQKSARPFGRVRGSGRAVVARRRTESRPLTKEEERKWDEALREDQVIGRPANADRSTSDELFIARTTDDFFRRYPDVSTIQESMMSMAPLPPPLSTHINNLVDTVPTPPTRPAPALPRQRSSGISERGPAAVYAPINSASTSAITDARVIPGLTGLHNPGLLCYMNVCIQAISASTFLRELLRNYQYPPVSMVPKKENEKSEPPQLMVRNLGNVLRHLWTGQYDWITPKTFAEYVNAVHAGRAITQAERVTAFGGNNKQHDAPEFLTFLTEVLEDELNIRRNVKPRNLTASEEGSSNALPVMMAAQEAWGRLMESENSPITSHMRGQAVQLIKCNLCGAESRVFTPFNQLDIPVSWAGGKETLREAVSKMYGPKSSEKVESSCDKCRVKVARKTQETYFSYLPDYLVVHLKRYDNLGAKVNTLITFPETKVDMTSSFVSESEHRGSLERGQAGPFLYDCYGVIQHQGATVQGGHFWAITRSLDKPIDGGKGAGAWHKFNDSRVSPATFQDTQNSLTYTILLRRQGSTT</sequence>
<dbReference type="PANTHER" id="PTHR21646:SF46">
    <property type="entry name" value="UBIQUITIN CARBOXYL-TERMINAL HYDROLASE"/>
    <property type="match status" value="1"/>
</dbReference>
<dbReference type="PROSITE" id="PS50206">
    <property type="entry name" value="RHODANESE_3"/>
    <property type="match status" value="1"/>
</dbReference>
<dbReference type="GeneID" id="43597262"/>
<dbReference type="OrthoDB" id="292964at2759"/>
<dbReference type="Gene3D" id="3.90.70.10">
    <property type="entry name" value="Cysteine proteinases"/>
    <property type="match status" value="1"/>
</dbReference>
<feature type="compositionally biased region" description="Polar residues" evidence="2">
    <location>
        <begin position="187"/>
        <end position="203"/>
    </location>
</feature>
<dbReference type="InterPro" id="IPR028889">
    <property type="entry name" value="USP"/>
</dbReference>
<accession>A0A370TN72</accession>
<dbReference type="CDD" id="cd02257">
    <property type="entry name" value="Peptidase_C19"/>
    <property type="match status" value="1"/>
</dbReference>
<dbReference type="InterPro" id="IPR001763">
    <property type="entry name" value="Rhodanese-like_dom"/>
</dbReference>
<dbReference type="InterPro" id="IPR001394">
    <property type="entry name" value="Peptidase_C19_UCH"/>
</dbReference>
<keyword evidence="6" id="KW-1185">Reference proteome</keyword>
<feature type="region of interest" description="Disordered" evidence="2">
    <location>
        <begin position="155"/>
        <end position="249"/>
    </location>
</feature>
<dbReference type="EMBL" id="NPIC01000003">
    <property type="protein sequence ID" value="RDL36980.1"/>
    <property type="molecule type" value="Genomic_DNA"/>
</dbReference>
<feature type="compositionally biased region" description="Polar residues" evidence="2">
    <location>
        <begin position="347"/>
        <end position="361"/>
    </location>
</feature>
<dbReference type="GO" id="GO:0004843">
    <property type="term" value="F:cysteine-type deubiquitinase activity"/>
    <property type="evidence" value="ECO:0007669"/>
    <property type="project" value="InterPro"/>
</dbReference>
<dbReference type="Proteomes" id="UP000254866">
    <property type="component" value="Unassembled WGS sequence"/>
</dbReference>
<evidence type="ECO:0000259" key="3">
    <source>
        <dbReference type="PROSITE" id="PS50206"/>
    </source>
</evidence>
<dbReference type="InterPro" id="IPR050185">
    <property type="entry name" value="Ub_carboxyl-term_hydrolase"/>
</dbReference>
<feature type="compositionally biased region" description="Polar residues" evidence="2">
    <location>
        <begin position="158"/>
        <end position="167"/>
    </location>
</feature>
<dbReference type="SUPFAM" id="SSF52821">
    <property type="entry name" value="Rhodanese/Cell cycle control phosphatase"/>
    <property type="match status" value="1"/>
</dbReference>
<comment type="similarity">
    <text evidence="1">Belongs to the peptidase C19 family.</text>
</comment>
<dbReference type="PANTHER" id="PTHR21646">
    <property type="entry name" value="UBIQUITIN CARBOXYL-TERMINAL HYDROLASE"/>
    <property type="match status" value="1"/>
</dbReference>
<dbReference type="AlphaFoldDB" id="A0A370TN72"/>
<evidence type="ECO:0000256" key="2">
    <source>
        <dbReference type="SAM" id="MobiDB-lite"/>
    </source>
</evidence>
<feature type="domain" description="USP" evidence="4">
    <location>
        <begin position="729"/>
        <end position="1099"/>
    </location>
</feature>
<dbReference type="STRING" id="2656787.A0A370TN72"/>
<dbReference type="InterPro" id="IPR038765">
    <property type="entry name" value="Papain-like_cys_pep_sf"/>
</dbReference>
<dbReference type="RefSeq" id="XP_031869636.1">
    <property type="nucleotide sequence ID" value="XM_032013036.1"/>
</dbReference>
<feature type="region of interest" description="Disordered" evidence="2">
    <location>
        <begin position="1"/>
        <end position="44"/>
    </location>
</feature>
<dbReference type="Pfam" id="PF00443">
    <property type="entry name" value="UCH"/>
    <property type="match status" value="1"/>
</dbReference>
<evidence type="ECO:0000256" key="1">
    <source>
        <dbReference type="ARBA" id="ARBA00009085"/>
    </source>
</evidence>
<dbReference type="PROSITE" id="PS50235">
    <property type="entry name" value="USP_3"/>
    <property type="match status" value="1"/>
</dbReference>
<dbReference type="InterPro" id="IPR036873">
    <property type="entry name" value="Rhodanese-like_dom_sf"/>
</dbReference>
<dbReference type="SUPFAM" id="SSF54001">
    <property type="entry name" value="Cysteine proteinases"/>
    <property type="match status" value="1"/>
</dbReference>
<protein>
    <submittedName>
        <fullName evidence="5">Uncharacterized protein</fullName>
    </submittedName>
</protein>
<organism evidence="5 6">
    <name type="scientific">Venustampulla echinocandica</name>
    <dbReference type="NCBI Taxonomy" id="2656787"/>
    <lineage>
        <taxon>Eukaryota</taxon>
        <taxon>Fungi</taxon>
        <taxon>Dikarya</taxon>
        <taxon>Ascomycota</taxon>
        <taxon>Pezizomycotina</taxon>
        <taxon>Leotiomycetes</taxon>
        <taxon>Helotiales</taxon>
        <taxon>Pleuroascaceae</taxon>
        <taxon>Venustampulla</taxon>
    </lineage>
</organism>
<reference evidence="5 6" key="1">
    <citation type="journal article" date="2018" name="IMA Fungus">
        <title>IMA Genome-F 9: Draft genome sequence of Annulohypoxylon stygium, Aspergillus mulundensis, Berkeleyomyces basicola (syn. Thielaviopsis basicola), Ceratocystis smalleyi, two Cercospora beticola strains, Coleophoma cylindrospora, Fusarium fracticaudum, Phialophora cf. hyalina, and Morchella septimelata.</title>
        <authorList>
            <person name="Wingfield B.D."/>
            <person name="Bills G.F."/>
            <person name="Dong Y."/>
            <person name="Huang W."/>
            <person name="Nel W.J."/>
            <person name="Swalarsk-Parry B.S."/>
            <person name="Vaghefi N."/>
            <person name="Wilken P.M."/>
            <person name="An Z."/>
            <person name="de Beer Z.W."/>
            <person name="De Vos L."/>
            <person name="Chen L."/>
            <person name="Duong T.A."/>
            <person name="Gao Y."/>
            <person name="Hammerbacher A."/>
            <person name="Kikkert J.R."/>
            <person name="Li Y."/>
            <person name="Li H."/>
            <person name="Li K."/>
            <person name="Li Q."/>
            <person name="Liu X."/>
            <person name="Ma X."/>
            <person name="Naidoo K."/>
            <person name="Pethybridge S.J."/>
            <person name="Sun J."/>
            <person name="Steenkamp E.T."/>
            <person name="van der Nest M.A."/>
            <person name="van Wyk S."/>
            <person name="Wingfield M.J."/>
            <person name="Xiong C."/>
            <person name="Yue Q."/>
            <person name="Zhang X."/>
        </authorList>
    </citation>
    <scope>NUCLEOTIDE SEQUENCE [LARGE SCALE GENOMIC DNA]</scope>
    <source>
        <strain evidence="5 6">BP 5553</strain>
    </source>
</reference>
<proteinExistence type="inferred from homology"/>
<evidence type="ECO:0000313" key="5">
    <source>
        <dbReference type="EMBL" id="RDL36980.1"/>
    </source>
</evidence>